<evidence type="ECO:0000256" key="1">
    <source>
        <dbReference type="SAM" id="Coils"/>
    </source>
</evidence>
<organism evidence="3">
    <name type="scientific">Salmonella enterica subsp. houtenae serovar 44:z36[z38]:-</name>
    <dbReference type="NCBI Taxonomy" id="1967609"/>
    <lineage>
        <taxon>Bacteria</taxon>
        <taxon>Pseudomonadati</taxon>
        <taxon>Pseudomonadota</taxon>
        <taxon>Gammaproteobacteria</taxon>
        <taxon>Enterobacterales</taxon>
        <taxon>Enterobacteriaceae</taxon>
        <taxon>Salmonella</taxon>
    </lineage>
</organism>
<reference evidence="3" key="1">
    <citation type="journal article" date="2018" name="Genome Biol.">
        <title>SKESA: strategic k-mer extension for scrupulous assemblies.</title>
        <authorList>
            <person name="Souvorov A."/>
            <person name="Agarwala R."/>
            <person name="Lipman D.J."/>
        </authorList>
    </citation>
    <scope>NUCLEOTIDE SEQUENCE</scope>
    <source>
        <strain evidence="3">525-86</strain>
    </source>
</reference>
<keyword evidence="1" id="KW-0175">Coiled coil</keyword>
<accession>A0A737IDP2</accession>
<comment type="caution">
    <text evidence="3">The sequence shown here is derived from an EMBL/GenBank/DDBJ whole genome shotgun (WGS) entry which is preliminary data.</text>
</comment>
<dbReference type="SMART" id="SM00671">
    <property type="entry name" value="SEL1"/>
    <property type="match status" value="6"/>
</dbReference>
<reference evidence="3" key="2">
    <citation type="submission" date="2018-07" db="EMBL/GenBank/DDBJ databases">
        <authorList>
            <consortium name="NCBI Pathogen Detection Project"/>
        </authorList>
    </citation>
    <scope>NUCLEOTIDE SEQUENCE</scope>
    <source>
        <strain evidence="3">525-86</strain>
    </source>
</reference>
<name>A0A737IDP2_SALHO</name>
<feature type="transmembrane region" description="Helical" evidence="2">
    <location>
        <begin position="7"/>
        <end position="24"/>
    </location>
</feature>
<dbReference type="InterPro" id="IPR006597">
    <property type="entry name" value="Sel1-like"/>
</dbReference>
<sequence length="318" mass="35482">MRKTLPVIFSLGAICVITIAFLIYKDDGKCNSNDKVRCLTQMAEQGNKTAQVELGIIYGEGSGVAQNYDKAAYWYKKAAAQDSVDALFNLGLFYEKGWGVIKNLQLAREYYKKAVTKGSVDAQVNLGFLYMKGLGGDVNYTQAIKLFVLASEKKNPVALYNLGYIYNYGLGVPKNENEAAIWYRKAVDLGSMSAKNSLALFYSRGAGNLPVDRKKAFELLISSACQGYVIAQNNLGILYTDGTEELKKDPQQAYAWFSVAFYNGFEKADISRKKIENEMDSAQIEKAKVLASEYIRKYYFPPNGTDTNRSNTQCFQSQ</sequence>
<dbReference type="PANTHER" id="PTHR11102:SF160">
    <property type="entry name" value="ERAD-ASSOCIATED E3 UBIQUITIN-PROTEIN LIGASE COMPONENT HRD3"/>
    <property type="match status" value="1"/>
</dbReference>
<evidence type="ECO:0000313" key="3">
    <source>
        <dbReference type="EMBL" id="HAE8239047.1"/>
    </source>
</evidence>
<evidence type="ECO:0000256" key="2">
    <source>
        <dbReference type="SAM" id="Phobius"/>
    </source>
</evidence>
<dbReference type="AlphaFoldDB" id="A0A737IDP2"/>
<proteinExistence type="predicted"/>
<dbReference type="Pfam" id="PF08238">
    <property type="entry name" value="Sel1"/>
    <property type="match status" value="6"/>
</dbReference>
<dbReference type="Gene3D" id="1.25.40.10">
    <property type="entry name" value="Tetratricopeptide repeat domain"/>
    <property type="match status" value="2"/>
</dbReference>
<dbReference type="EMBL" id="DAATGJ010000031">
    <property type="protein sequence ID" value="HAE8239047.1"/>
    <property type="molecule type" value="Genomic_DNA"/>
</dbReference>
<gene>
    <name evidence="3" type="ORF">G4Y63_004334</name>
</gene>
<dbReference type="PANTHER" id="PTHR11102">
    <property type="entry name" value="SEL-1-LIKE PROTEIN"/>
    <property type="match status" value="1"/>
</dbReference>
<keyword evidence="2" id="KW-1133">Transmembrane helix</keyword>
<dbReference type="InterPro" id="IPR050767">
    <property type="entry name" value="Sel1_AlgK"/>
</dbReference>
<keyword evidence="2" id="KW-0812">Transmembrane</keyword>
<dbReference type="InterPro" id="IPR011990">
    <property type="entry name" value="TPR-like_helical_dom_sf"/>
</dbReference>
<feature type="coiled-coil region" evidence="1">
    <location>
        <begin position="265"/>
        <end position="292"/>
    </location>
</feature>
<protein>
    <submittedName>
        <fullName evidence="3">Sel1 repeat family protein</fullName>
    </submittedName>
</protein>
<dbReference type="SUPFAM" id="SSF81901">
    <property type="entry name" value="HCP-like"/>
    <property type="match status" value="1"/>
</dbReference>
<keyword evidence="2" id="KW-0472">Membrane</keyword>